<comment type="caution">
    <text evidence="3">The sequence shown here is derived from an EMBL/GenBank/DDBJ whole genome shotgun (WGS) entry which is preliminary data.</text>
</comment>
<feature type="region of interest" description="Disordered" evidence="1">
    <location>
        <begin position="34"/>
        <end position="56"/>
    </location>
</feature>
<reference evidence="3 4" key="1">
    <citation type="submission" date="2023-12" db="EMBL/GenBank/DDBJ databases">
        <title>A high-quality genome assembly for Dillenia turbinata (Dilleniales).</title>
        <authorList>
            <person name="Chanderbali A."/>
        </authorList>
    </citation>
    <scope>NUCLEOTIDE SEQUENCE [LARGE SCALE GENOMIC DNA]</scope>
    <source>
        <strain evidence="3">LSX21</strain>
        <tissue evidence="3">Leaf</tissue>
    </source>
</reference>
<evidence type="ECO:0000313" key="3">
    <source>
        <dbReference type="EMBL" id="KAK6947183.1"/>
    </source>
</evidence>
<evidence type="ECO:0000259" key="2">
    <source>
        <dbReference type="Pfam" id="PF05678"/>
    </source>
</evidence>
<protein>
    <submittedName>
        <fullName evidence="3">VQ protein</fullName>
    </submittedName>
</protein>
<evidence type="ECO:0000256" key="1">
    <source>
        <dbReference type="SAM" id="MobiDB-lite"/>
    </source>
</evidence>
<dbReference type="Proteomes" id="UP001370490">
    <property type="component" value="Unassembled WGS sequence"/>
</dbReference>
<feature type="domain" description="VQ" evidence="2">
    <location>
        <begin position="11"/>
        <end position="36"/>
    </location>
</feature>
<dbReference type="AlphaFoldDB" id="A0AAN8W6N2"/>
<dbReference type="PANTHER" id="PTHR34777">
    <property type="entry name" value="VQ MOTIF-CONTAINING PROTEIN 10"/>
    <property type="match status" value="1"/>
</dbReference>
<dbReference type="EMBL" id="JBAMMX010000001">
    <property type="protein sequence ID" value="KAK6947183.1"/>
    <property type="molecule type" value="Genomic_DNA"/>
</dbReference>
<organism evidence="3 4">
    <name type="scientific">Dillenia turbinata</name>
    <dbReference type="NCBI Taxonomy" id="194707"/>
    <lineage>
        <taxon>Eukaryota</taxon>
        <taxon>Viridiplantae</taxon>
        <taxon>Streptophyta</taxon>
        <taxon>Embryophyta</taxon>
        <taxon>Tracheophyta</taxon>
        <taxon>Spermatophyta</taxon>
        <taxon>Magnoliopsida</taxon>
        <taxon>eudicotyledons</taxon>
        <taxon>Gunneridae</taxon>
        <taxon>Pentapetalae</taxon>
        <taxon>Dilleniales</taxon>
        <taxon>Dilleniaceae</taxon>
        <taxon>Dillenia</taxon>
    </lineage>
</organism>
<dbReference type="Pfam" id="PF05678">
    <property type="entry name" value="VQ"/>
    <property type="match status" value="1"/>
</dbReference>
<gene>
    <name evidence="3" type="ORF">RJ641_000656</name>
</gene>
<keyword evidence="4" id="KW-1185">Reference proteome</keyword>
<evidence type="ECO:0000313" key="4">
    <source>
        <dbReference type="Proteomes" id="UP001370490"/>
    </source>
</evidence>
<dbReference type="InterPro" id="IPR008889">
    <property type="entry name" value="VQ"/>
</dbReference>
<name>A0AAN8W6N2_9MAGN</name>
<dbReference type="InterPro" id="IPR039608">
    <property type="entry name" value="VQ_1/10"/>
</dbReference>
<proteinExistence type="predicted"/>
<dbReference type="PANTHER" id="PTHR34777:SF1">
    <property type="entry name" value="VQ MOTIF-CONTAINING PROTEIN 10"/>
    <property type="match status" value="1"/>
</dbReference>
<accession>A0AAN8W6N2</accession>
<sequence length="88" mass="9981">MSKEPMKVVFINTVHVETDANSFKFVVQKLTGKDAPVSPHASSSNKISKGKMERSNQGKQLLKDFSFKNFDKILEQMPLQELDPLWAD</sequence>